<dbReference type="AlphaFoldDB" id="A0A848I5K5"/>
<accession>A0A848I5K5</accession>
<sequence length="167" mass="18208">MIWKLATSAVCLMPLAGCAPSSHPASQMAFAPIKRNAGKGRKCTPEHRLGNINRPARGLIEGNGSFLTPSWQLYVTDPDTEKLSKIESVWNFEGGKMIAKSNKTRTTYLDSRAAYAVVKLANPVWANPIDTSSHPMTDAAWSIDLVDGAEERCESGSGRQQKTVAFR</sequence>
<feature type="signal peptide" evidence="1">
    <location>
        <begin position="1"/>
        <end position="19"/>
    </location>
</feature>
<proteinExistence type="predicted"/>
<dbReference type="Proteomes" id="UP000544134">
    <property type="component" value="Unassembled WGS sequence"/>
</dbReference>
<evidence type="ECO:0008006" key="4">
    <source>
        <dbReference type="Google" id="ProtNLM"/>
    </source>
</evidence>
<dbReference type="EMBL" id="JABBGJ010000002">
    <property type="protein sequence ID" value="NML96769.1"/>
    <property type="molecule type" value="Genomic_DNA"/>
</dbReference>
<evidence type="ECO:0000313" key="2">
    <source>
        <dbReference type="EMBL" id="NML96769.1"/>
    </source>
</evidence>
<evidence type="ECO:0000256" key="1">
    <source>
        <dbReference type="SAM" id="SignalP"/>
    </source>
</evidence>
<keyword evidence="3" id="KW-1185">Reference proteome</keyword>
<evidence type="ECO:0000313" key="3">
    <source>
        <dbReference type="Proteomes" id="UP000544134"/>
    </source>
</evidence>
<comment type="caution">
    <text evidence="2">The sequence shown here is derived from an EMBL/GenBank/DDBJ whole genome shotgun (WGS) entry which is preliminary data.</text>
</comment>
<feature type="chain" id="PRO_5032550816" description="Lipoprotein" evidence="1">
    <location>
        <begin position="20"/>
        <end position="167"/>
    </location>
</feature>
<name>A0A848I5K5_9BURK</name>
<protein>
    <recommendedName>
        <fullName evidence="4">Lipoprotein</fullName>
    </recommendedName>
</protein>
<reference evidence="2 3" key="1">
    <citation type="submission" date="2020-04" db="EMBL/GenBank/DDBJ databases">
        <title>Paraburkholderia sp. RP-4-7 isolated from soil.</title>
        <authorList>
            <person name="Dahal R.H."/>
        </authorList>
    </citation>
    <scope>NUCLEOTIDE SEQUENCE [LARGE SCALE GENOMIC DNA]</scope>
    <source>
        <strain evidence="2 3">RP-4-7</strain>
    </source>
</reference>
<gene>
    <name evidence="2" type="ORF">HHL24_02155</name>
</gene>
<dbReference type="RefSeq" id="WP_169483743.1">
    <property type="nucleotide sequence ID" value="NZ_JABBGJ010000002.1"/>
</dbReference>
<keyword evidence="1" id="KW-0732">Signal</keyword>
<organism evidence="2 3">
    <name type="scientific">Paraburkholderia polaris</name>
    <dbReference type="NCBI Taxonomy" id="2728848"/>
    <lineage>
        <taxon>Bacteria</taxon>
        <taxon>Pseudomonadati</taxon>
        <taxon>Pseudomonadota</taxon>
        <taxon>Betaproteobacteria</taxon>
        <taxon>Burkholderiales</taxon>
        <taxon>Burkholderiaceae</taxon>
        <taxon>Paraburkholderia</taxon>
    </lineage>
</organism>